<dbReference type="Gene3D" id="3.30.470.20">
    <property type="entry name" value="ATP-grasp fold, B domain"/>
    <property type="match status" value="1"/>
</dbReference>
<dbReference type="PANTHER" id="PTHR43334">
    <property type="entry name" value="ACETATE--COA LIGASE [ADP-FORMING]"/>
    <property type="match status" value="1"/>
</dbReference>
<dbReference type="InterPro" id="IPR043938">
    <property type="entry name" value="Ligase_CoA_dom"/>
</dbReference>
<dbReference type="PANTHER" id="PTHR43334:SF1">
    <property type="entry name" value="3-HYDROXYPROPIONATE--COA LIGASE [ADP-FORMING]"/>
    <property type="match status" value="1"/>
</dbReference>
<evidence type="ECO:0000256" key="5">
    <source>
        <dbReference type="PROSITE-ProRule" id="PRU00409"/>
    </source>
</evidence>
<dbReference type="Proteomes" id="UP000054705">
    <property type="component" value="Unassembled WGS sequence"/>
</dbReference>
<dbReference type="Gene3D" id="3.40.50.261">
    <property type="entry name" value="Succinyl-CoA synthetase domains"/>
    <property type="match status" value="2"/>
</dbReference>
<dbReference type="InterPro" id="IPR014089">
    <property type="entry name" value="AcCoA-synth-alpha"/>
</dbReference>
<dbReference type="GO" id="GO:0046872">
    <property type="term" value="F:metal ion binding"/>
    <property type="evidence" value="ECO:0007669"/>
    <property type="project" value="InterPro"/>
</dbReference>
<dbReference type="InterPro" id="IPR051538">
    <property type="entry name" value="Acyl-CoA_Synth/Transferase"/>
</dbReference>
<keyword evidence="3 5" id="KW-0067">ATP-binding</keyword>
<keyword evidence="1" id="KW-0436">Ligase</keyword>
<evidence type="ECO:0000256" key="4">
    <source>
        <dbReference type="ARBA" id="ARBA00060888"/>
    </source>
</evidence>
<evidence type="ECO:0000313" key="7">
    <source>
        <dbReference type="EMBL" id="KUK82683.1"/>
    </source>
</evidence>
<organism evidence="7 8">
    <name type="scientific">Pelotomaculum thermopropionicum</name>
    <dbReference type="NCBI Taxonomy" id="110500"/>
    <lineage>
        <taxon>Bacteria</taxon>
        <taxon>Bacillati</taxon>
        <taxon>Bacillota</taxon>
        <taxon>Clostridia</taxon>
        <taxon>Eubacteriales</taxon>
        <taxon>Desulfotomaculaceae</taxon>
        <taxon>Pelotomaculum</taxon>
    </lineage>
</organism>
<dbReference type="InterPro" id="IPR013815">
    <property type="entry name" value="ATP_grasp_subdomain_1"/>
</dbReference>
<evidence type="ECO:0000256" key="1">
    <source>
        <dbReference type="ARBA" id="ARBA00022598"/>
    </source>
</evidence>
<evidence type="ECO:0000313" key="8">
    <source>
        <dbReference type="Proteomes" id="UP000054705"/>
    </source>
</evidence>
<dbReference type="PATRIC" id="fig|110500.4.peg.641"/>
<gene>
    <name evidence="7" type="ORF">XD97_0373</name>
</gene>
<dbReference type="Pfam" id="PF13607">
    <property type="entry name" value="Succ_CoA_lig"/>
    <property type="match status" value="1"/>
</dbReference>
<dbReference type="AlphaFoldDB" id="A0A101HT63"/>
<dbReference type="SUPFAM" id="SSF51735">
    <property type="entry name" value="NAD(P)-binding Rossmann-fold domains"/>
    <property type="match status" value="1"/>
</dbReference>
<dbReference type="GO" id="GO:0005524">
    <property type="term" value="F:ATP binding"/>
    <property type="evidence" value="ECO:0007669"/>
    <property type="project" value="UniProtKB-UniRule"/>
</dbReference>
<dbReference type="Pfam" id="PF13380">
    <property type="entry name" value="CoA_binding_2"/>
    <property type="match status" value="1"/>
</dbReference>
<dbReference type="InterPro" id="IPR016102">
    <property type="entry name" value="Succinyl-CoA_synth-like"/>
</dbReference>
<dbReference type="NCBIfam" id="TIGR02717">
    <property type="entry name" value="AcCoA-syn-alpha"/>
    <property type="match status" value="1"/>
</dbReference>
<dbReference type="EMBL" id="LGGS01000074">
    <property type="protein sequence ID" value="KUK82683.1"/>
    <property type="molecule type" value="Genomic_DNA"/>
</dbReference>
<keyword evidence="2 5" id="KW-0547">Nucleotide-binding</keyword>
<dbReference type="GO" id="GO:0043758">
    <property type="term" value="F:acetate-CoA ligase (ADP-forming) activity"/>
    <property type="evidence" value="ECO:0007669"/>
    <property type="project" value="InterPro"/>
</dbReference>
<dbReference type="Pfam" id="PF19045">
    <property type="entry name" value="Ligase_CoA_2"/>
    <property type="match status" value="1"/>
</dbReference>
<evidence type="ECO:0000259" key="6">
    <source>
        <dbReference type="PROSITE" id="PS50975"/>
    </source>
</evidence>
<dbReference type="SUPFAM" id="SSF56059">
    <property type="entry name" value="Glutathione synthetase ATP-binding domain-like"/>
    <property type="match status" value="1"/>
</dbReference>
<dbReference type="PROSITE" id="PS50975">
    <property type="entry name" value="ATP_GRASP"/>
    <property type="match status" value="1"/>
</dbReference>
<reference evidence="8" key="1">
    <citation type="journal article" date="2015" name="MBio">
        <title>Genome-Resolved Metagenomic Analysis Reveals Roles for Candidate Phyla and Other Microbial Community Members in Biogeochemical Transformations in Oil Reservoirs.</title>
        <authorList>
            <person name="Hu P."/>
            <person name="Tom L."/>
            <person name="Singh A."/>
            <person name="Thomas B.C."/>
            <person name="Baker B.J."/>
            <person name="Piceno Y.M."/>
            <person name="Andersen G.L."/>
            <person name="Banfield J.F."/>
        </authorList>
    </citation>
    <scope>NUCLEOTIDE SEQUENCE [LARGE SCALE GENOMIC DNA]</scope>
</reference>
<sequence>MHLPGAYRKSYYRHSAHILQEVKNLAQLTNFFNPKSVAIIGASNKPGKIGNVIVKNMINCGYKGKIYPVNPKEADIEGLGCYPAVEKTPGPADLAVVSVPAAGALAAAEACGKYGVKNLIVITAGFKETGKNGLELERKLVAICRKYKMRILGPNCVGLLDTHVPINASFAAGFPRKGGIAFISQSGAMVLSILDWSHKAGLGFSKFISLGNKADLTETHFIEEAAEDPHTQVILCYIEDVENGSHFLEAVRPVSRKKPVIILKAGTSQAGALAASSHTGALAGSDLAYETAFRQCGVIRAGNMPELFDLAVAFTSQPVPRGDRVAVITNSGGPGIIATDTIELKNLKMARFTKETIAELRNHLPSESNIYNPVDVLGDAKAERYLYALEKVLADPGVDNAVVLVCPAAVTEPVETARAIVEVKKKHPEKPLFAAYMGGSRLEEGVKVLEEAKIPCFTFPEPAISSINGLVSYARTKDLSAKTEPLIFDNTDQKTVKAIFYDVLKDKRLVLLGSEAAEVVAAYGIDAAPTLLASSPEEAVDIADQMGYPVVLKVASPKIMHKTDVGGVKTGLESPEKVRQGFLEIMDNVHRHLPRVIIYGVEVQKMMPKGIELIVGMTRDVQFGPLIAFGLGGIFVNLIKDVSFRLTKGLTFSEIEKMLTETKAYTLLRGYRGEKPADKKAIVEMIGRMARLVDDFPEITEMDINPVFSYHQGASALDVKITVS</sequence>
<dbReference type="Gene3D" id="3.40.50.720">
    <property type="entry name" value="NAD(P)-binding Rossmann-like Domain"/>
    <property type="match status" value="1"/>
</dbReference>
<dbReference type="SUPFAM" id="SSF52210">
    <property type="entry name" value="Succinyl-CoA synthetase domains"/>
    <property type="match status" value="2"/>
</dbReference>
<dbReference type="Gene3D" id="3.30.1490.20">
    <property type="entry name" value="ATP-grasp fold, A domain"/>
    <property type="match status" value="1"/>
</dbReference>
<comment type="similarity">
    <text evidence="4">In the N-terminal section; belongs to the acetate CoA ligase alpha subunit family.</text>
</comment>
<protein>
    <submittedName>
        <fullName evidence="7">Acyl-CoA synthetase</fullName>
    </submittedName>
</protein>
<comment type="caution">
    <text evidence="7">The sequence shown here is derived from an EMBL/GenBank/DDBJ whole genome shotgun (WGS) entry which is preliminary data.</text>
</comment>
<evidence type="ECO:0000256" key="2">
    <source>
        <dbReference type="ARBA" id="ARBA00022741"/>
    </source>
</evidence>
<dbReference type="InterPro" id="IPR036291">
    <property type="entry name" value="NAD(P)-bd_dom_sf"/>
</dbReference>
<dbReference type="InterPro" id="IPR003781">
    <property type="entry name" value="CoA-bd"/>
</dbReference>
<name>A0A101HT63_9FIRM</name>
<accession>A0A101HT63</accession>
<feature type="domain" description="ATP-grasp" evidence="6">
    <location>
        <begin position="517"/>
        <end position="553"/>
    </location>
</feature>
<dbReference type="Pfam" id="PF13549">
    <property type="entry name" value="ATP-grasp_5"/>
    <property type="match status" value="1"/>
</dbReference>
<evidence type="ECO:0000256" key="3">
    <source>
        <dbReference type="ARBA" id="ARBA00022840"/>
    </source>
</evidence>
<dbReference type="FunFam" id="3.30.1490.20:FF:000020">
    <property type="entry name" value="Protein lysine acetyltransferase"/>
    <property type="match status" value="1"/>
</dbReference>
<dbReference type="InterPro" id="IPR011761">
    <property type="entry name" value="ATP-grasp"/>
</dbReference>
<dbReference type="SMART" id="SM00881">
    <property type="entry name" value="CoA_binding"/>
    <property type="match status" value="1"/>
</dbReference>
<dbReference type="InterPro" id="IPR032875">
    <property type="entry name" value="Succ_CoA_lig_flav_dom"/>
</dbReference>
<proteinExistence type="inferred from homology"/>